<dbReference type="KEGG" id="als:DJ013_01485"/>
<dbReference type="Pfam" id="PF06439">
    <property type="entry name" value="3keto-disac_hyd"/>
    <property type="match status" value="1"/>
</dbReference>
<gene>
    <name evidence="3" type="ORF">DJ013_01485</name>
</gene>
<dbReference type="RefSeq" id="WP_111370020.1">
    <property type="nucleotide sequence ID" value="NZ_CP029480.1"/>
</dbReference>
<dbReference type="AlphaFoldDB" id="A0A2Z4G757"/>
<dbReference type="SUPFAM" id="SSF56988">
    <property type="entry name" value="Anthrax protective antigen"/>
    <property type="match status" value="1"/>
</dbReference>
<dbReference type="Proteomes" id="UP000249873">
    <property type="component" value="Chromosome"/>
</dbReference>
<dbReference type="InterPro" id="IPR010496">
    <property type="entry name" value="AL/BT2_dom"/>
</dbReference>
<dbReference type="EMBL" id="CP029480">
    <property type="protein sequence ID" value="AWV96918.1"/>
    <property type="molecule type" value="Genomic_DNA"/>
</dbReference>
<feature type="signal peptide" evidence="1">
    <location>
        <begin position="1"/>
        <end position="20"/>
    </location>
</feature>
<evidence type="ECO:0000259" key="2">
    <source>
        <dbReference type="Pfam" id="PF06439"/>
    </source>
</evidence>
<evidence type="ECO:0000256" key="1">
    <source>
        <dbReference type="SAM" id="SignalP"/>
    </source>
</evidence>
<proteinExistence type="predicted"/>
<reference evidence="3 4" key="1">
    <citation type="submission" date="2018-05" db="EMBL/GenBank/DDBJ databases">
        <title>Complete genome sequence of Arcticibacterium luteifluviistationis SM1504T, a cytophagaceae bacterium isolated from Arctic surface seawater.</title>
        <authorList>
            <person name="Li Y."/>
            <person name="Qin Q.-L."/>
        </authorList>
    </citation>
    <scope>NUCLEOTIDE SEQUENCE [LARGE SCALE GENOMIC DNA]</scope>
    <source>
        <strain evidence="3 4">SM1504</strain>
    </source>
</reference>
<feature type="domain" description="3-keto-alpha-glucoside-1,2-lyase/3-keto-2-hydroxy-glucal hydratase" evidence="2">
    <location>
        <begin position="32"/>
        <end position="201"/>
    </location>
</feature>
<sequence>MKLSLWKPLLLLLPFLSLHAQDFPATSMNKSDWEATGAQWRDALSISVHPFEDKMELTNGTGILFVNGKSVLKSKKKFSDYKIEFEVLQNKETKASFILGNGLKLNLDQSANQKNGKFGSIVTANNAVQKPKQEVCKLPGLWQKVELAYTSPVNGGLAVLEKVVLNDVIVFENYIVQNPTLEPTSIAFDVSDGLLAVKNVKYIELGYRTPISLSNLNYTLQETHGWQEEWAATETAPIKGKSKDLQIDIPHDFRWFSIDYTGDMDVAQTDKYAITIEYSGFGYLKIDGKKVLGADDMVNRQPLTALIELEKGKHSFEYFYRRTWQKPAFGLYVSGSDFKPYGLHPYKSLPAPQLPGGIFENPTGTRAQMIRSFMDFKGEKKTTTLSIGTAERKNYSIDLVDASMLYAWKGDFADVTEMWFNRGEPQLLKPLGQVVTLSGKPSFFLGKDDVVLFKEYFIDDRNLPTYLHTLNGSAVSQKIEPVKNGFEFTISAENKDVNYLLGTGEKVEKVGDTLYRIDDYYIQLAKKVALEIKTENGISSLSGKANAIESFKLIW</sequence>
<keyword evidence="1" id="KW-0732">Signal</keyword>
<dbReference type="Gene3D" id="2.60.120.560">
    <property type="entry name" value="Exo-inulinase, domain 1"/>
    <property type="match status" value="1"/>
</dbReference>
<name>A0A2Z4G757_9BACT</name>
<dbReference type="GO" id="GO:0016787">
    <property type="term" value="F:hydrolase activity"/>
    <property type="evidence" value="ECO:0007669"/>
    <property type="project" value="InterPro"/>
</dbReference>
<accession>A0A2Z4G757</accession>
<feature type="chain" id="PRO_5016369255" description="3-keto-alpha-glucoside-1,2-lyase/3-keto-2-hydroxy-glucal hydratase domain-containing protein" evidence="1">
    <location>
        <begin position="21"/>
        <end position="555"/>
    </location>
</feature>
<dbReference type="OrthoDB" id="938897at2"/>
<protein>
    <recommendedName>
        <fullName evidence="2">3-keto-alpha-glucoside-1,2-lyase/3-keto-2-hydroxy-glucal hydratase domain-containing protein</fullName>
    </recommendedName>
</protein>
<keyword evidence="4" id="KW-1185">Reference proteome</keyword>
<organism evidence="3 4">
    <name type="scientific">Arcticibacterium luteifluviistationis</name>
    <dbReference type="NCBI Taxonomy" id="1784714"/>
    <lineage>
        <taxon>Bacteria</taxon>
        <taxon>Pseudomonadati</taxon>
        <taxon>Bacteroidota</taxon>
        <taxon>Cytophagia</taxon>
        <taxon>Cytophagales</taxon>
        <taxon>Leadbetterellaceae</taxon>
        <taxon>Arcticibacterium</taxon>
    </lineage>
</organism>
<evidence type="ECO:0000313" key="3">
    <source>
        <dbReference type="EMBL" id="AWV96918.1"/>
    </source>
</evidence>
<evidence type="ECO:0000313" key="4">
    <source>
        <dbReference type="Proteomes" id="UP000249873"/>
    </source>
</evidence>